<evidence type="ECO:0000313" key="3">
    <source>
        <dbReference type="Proteomes" id="UP000321570"/>
    </source>
</evidence>
<protein>
    <submittedName>
        <fullName evidence="2">Uncharacterized protein</fullName>
    </submittedName>
</protein>
<organism evidence="2 3">
    <name type="scientific">Hymenolepis diminuta</name>
    <name type="common">Rat tapeworm</name>
    <dbReference type="NCBI Taxonomy" id="6216"/>
    <lineage>
        <taxon>Eukaryota</taxon>
        <taxon>Metazoa</taxon>
        <taxon>Spiralia</taxon>
        <taxon>Lophotrochozoa</taxon>
        <taxon>Platyhelminthes</taxon>
        <taxon>Cestoda</taxon>
        <taxon>Eucestoda</taxon>
        <taxon>Cyclophyllidea</taxon>
        <taxon>Hymenolepididae</taxon>
        <taxon>Hymenolepis</taxon>
    </lineage>
</organism>
<dbReference type="EMBL" id="CABIJS010000045">
    <property type="protein sequence ID" value="VUZ41081.1"/>
    <property type="molecule type" value="Genomic_DNA"/>
</dbReference>
<evidence type="ECO:0000256" key="1">
    <source>
        <dbReference type="SAM" id="MobiDB-lite"/>
    </source>
</evidence>
<gene>
    <name evidence="2" type="ORF">WMSIL1_LOCUS1994</name>
</gene>
<reference evidence="2 3" key="1">
    <citation type="submission" date="2019-07" db="EMBL/GenBank/DDBJ databases">
        <authorList>
            <person name="Jastrzebski P J."/>
            <person name="Paukszto L."/>
            <person name="Jastrzebski P J."/>
        </authorList>
    </citation>
    <scope>NUCLEOTIDE SEQUENCE [LARGE SCALE GENOMIC DNA]</scope>
    <source>
        <strain evidence="2 3">WMS-il1</strain>
    </source>
</reference>
<name>A0A564Y1I4_HYMDI</name>
<keyword evidence="3" id="KW-1185">Reference proteome</keyword>
<sequence length="108" mass="12211">MMTPLLQGGAVPHLHSNLASIMRERLVIRKVVFGNTVVSIFNAECSDLETELKLPDRICWRIGSFQNKMVFICGWEEGRDNPWSSRVDLMDPSTGRLSPLPNTLNARK</sequence>
<proteinExistence type="predicted"/>
<dbReference type="Proteomes" id="UP000321570">
    <property type="component" value="Unassembled WGS sequence"/>
</dbReference>
<dbReference type="AlphaFoldDB" id="A0A564Y1I4"/>
<accession>A0A564Y1I4</accession>
<feature type="region of interest" description="Disordered" evidence="1">
    <location>
        <begin position="86"/>
        <end position="108"/>
    </location>
</feature>
<evidence type="ECO:0000313" key="2">
    <source>
        <dbReference type="EMBL" id="VUZ41081.1"/>
    </source>
</evidence>